<dbReference type="Gramene" id="CDY69963">
    <property type="protein sequence ID" value="CDY69963"/>
    <property type="gene ID" value="GSBRNA2T00093710001"/>
</dbReference>
<dbReference type="EMBL" id="LK040773">
    <property type="protein sequence ID" value="CDY69963.1"/>
    <property type="molecule type" value="Genomic_DNA"/>
</dbReference>
<name>A0A078JQU5_BRANA</name>
<sequence length="90" mass="9631">MLEIGRKPEKKNCRIEIMTSAPIVSQEALKKPEVRPSGPGALFGLSLKNSAFISSAVGIEIIGCLCSSGKVKAVRSINQYGPVEISCEIR</sequence>
<accession>A0A078JQU5</accession>
<dbReference type="Proteomes" id="UP000028999">
    <property type="component" value="Unassembled WGS sequence"/>
</dbReference>
<evidence type="ECO:0000313" key="2">
    <source>
        <dbReference type="Proteomes" id="UP000028999"/>
    </source>
</evidence>
<organism evidence="1 2">
    <name type="scientific">Brassica napus</name>
    <name type="common">Rape</name>
    <dbReference type="NCBI Taxonomy" id="3708"/>
    <lineage>
        <taxon>Eukaryota</taxon>
        <taxon>Viridiplantae</taxon>
        <taxon>Streptophyta</taxon>
        <taxon>Embryophyta</taxon>
        <taxon>Tracheophyta</taxon>
        <taxon>Spermatophyta</taxon>
        <taxon>Magnoliopsida</taxon>
        <taxon>eudicotyledons</taxon>
        <taxon>Gunneridae</taxon>
        <taxon>Pentapetalae</taxon>
        <taxon>rosids</taxon>
        <taxon>malvids</taxon>
        <taxon>Brassicales</taxon>
        <taxon>Brassicaceae</taxon>
        <taxon>Brassiceae</taxon>
        <taxon>Brassica</taxon>
    </lineage>
</organism>
<keyword evidence="2" id="KW-1185">Reference proteome</keyword>
<proteinExistence type="predicted"/>
<reference evidence="1 2" key="1">
    <citation type="journal article" date="2014" name="Science">
        <title>Plant genetics. Early allopolyploid evolution in the post-Neolithic Brassica napus oilseed genome.</title>
        <authorList>
            <person name="Chalhoub B."/>
            <person name="Denoeud F."/>
            <person name="Liu S."/>
            <person name="Parkin I.A."/>
            <person name="Tang H."/>
            <person name="Wang X."/>
            <person name="Chiquet J."/>
            <person name="Belcram H."/>
            <person name="Tong C."/>
            <person name="Samans B."/>
            <person name="Correa M."/>
            <person name="Da Silva C."/>
            <person name="Just J."/>
            <person name="Falentin C."/>
            <person name="Koh C.S."/>
            <person name="Le Clainche I."/>
            <person name="Bernard M."/>
            <person name="Bento P."/>
            <person name="Noel B."/>
            <person name="Labadie K."/>
            <person name="Alberti A."/>
            <person name="Charles M."/>
            <person name="Arnaud D."/>
            <person name="Guo H."/>
            <person name="Daviaud C."/>
            <person name="Alamery S."/>
            <person name="Jabbari K."/>
            <person name="Zhao M."/>
            <person name="Edger P.P."/>
            <person name="Chelaifa H."/>
            <person name="Tack D."/>
            <person name="Lassalle G."/>
            <person name="Mestiri I."/>
            <person name="Schnel N."/>
            <person name="Le Paslier M.C."/>
            <person name="Fan G."/>
            <person name="Renault V."/>
            <person name="Bayer P.E."/>
            <person name="Golicz A.A."/>
            <person name="Manoli S."/>
            <person name="Lee T.H."/>
            <person name="Thi V.H."/>
            <person name="Chalabi S."/>
            <person name="Hu Q."/>
            <person name="Fan C."/>
            <person name="Tollenaere R."/>
            <person name="Lu Y."/>
            <person name="Battail C."/>
            <person name="Shen J."/>
            <person name="Sidebottom C.H."/>
            <person name="Wang X."/>
            <person name="Canaguier A."/>
            <person name="Chauveau A."/>
            <person name="Berard A."/>
            <person name="Deniot G."/>
            <person name="Guan M."/>
            <person name="Liu Z."/>
            <person name="Sun F."/>
            <person name="Lim Y.P."/>
            <person name="Lyons E."/>
            <person name="Town C.D."/>
            <person name="Bancroft I."/>
            <person name="Wang X."/>
            <person name="Meng J."/>
            <person name="Ma J."/>
            <person name="Pires J.C."/>
            <person name="King G.J."/>
            <person name="Brunel D."/>
            <person name="Delourme R."/>
            <person name="Renard M."/>
            <person name="Aury J.M."/>
            <person name="Adams K.L."/>
            <person name="Batley J."/>
            <person name="Snowdon R.J."/>
            <person name="Tost J."/>
            <person name="Edwards D."/>
            <person name="Zhou Y."/>
            <person name="Hua W."/>
            <person name="Sharpe A.G."/>
            <person name="Paterson A.H."/>
            <person name="Guan C."/>
            <person name="Wincker P."/>
        </authorList>
    </citation>
    <scope>NUCLEOTIDE SEQUENCE [LARGE SCALE GENOMIC DNA]</scope>
    <source>
        <strain evidence="2">cv. Darmor-bzh</strain>
    </source>
</reference>
<dbReference type="AlphaFoldDB" id="A0A078JQU5"/>
<protein>
    <submittedName>
        <fullName evidence="1">BnaCnng66130D protein</fullName>
    </submittedName>
</protein>
<evidence type="ECO:0000313" key="1">
    <source>
        <dbReference type="EMBL" id="CDY69963.1"/>
    </source>
</evidence>
<gene>
    <name evidence="1" type="primary">BnaCnng66130D</name>
    <name evidence="1" type="ORF">GSBRNA2T00093710001</name>
</gene>
<dbReference type="PaxDb" id="3708-A0A078JQU5"/>